<feature type="non-terminal residue" evidence="1">
    <location>
        <position position="1"/>
    </location>
</feature>
<evidence type="ECO:0000313" key="1">
    <source>
        <dbReference type="EMBL" id="SVE36436.1"/>
    </source>
</evidence>
<dbReference type="AlphaFoldDB" id="A0A383CVR8"/>
<protein>
    <submittedName>
        <fullName evidence="1">Uncharacterized protein</fullName>
    </submittedName>
</protein>
<proteinExistence type="predicted"/>
<organism evidence="1">
    <name type="scientific">marine metagenome</name>
    <dbReference type="NCBI Taxonomy" id="408172"/>
    <lineage>
        <taxon>unclassified sequences</taxon>
        <taxon>metagenomes</taxon>
        <taxon>ecological metagenomes</taxon>
    </lineage>
</organism>
<name>A0A383CVR8_9ZZZZ</name>
<reference evidence="1" key="1">
    <citation type="submission" date="2018-05" db="EMBL/GenBank/DDBJ databases">
        <authorList>
            <person name="Lanie J.A."/>
            <person name="Ng W.-L."/>
            <person name="Kazmierczak K.M."/>
            <person name="Andrzejewski T.M."/>
            <person name="Davidsen T.M."/>
            <person name="Wayne K.J."/>
            <person name="Tettelin H."/>
            <person name="Glass J.I."/>
            <person name="Rusch D."/>
            <person name="Podicherti R."/>
            <person name="Tsui H.-C.T."/>
            <person name="Winkler M.E."/>
        </authorList>
    </citation>
    <scope>NUCLEOTIDE SEQUENCE</scope>
</reference>
<gene>
    <name evidence="1" type="ORF">METZ01_LOCUS489290</name>
</gene>
<dbReference type="EMBL" id="UINC01212213">
    <property type="protein sequence ID" value="SVE36436.1"/>
    <property type="molecule type" value="Genomic_DNA"/>
</dbReference>
<sequence length="57" mass="6778">INQGYDEGEYNTGYFNMDDEDAYTYAYINEDGSYDPKGESYREAIMKYNKAMQMFKE</sequence>
<accession>A0A383CVR8</accession>